<keyword evidence="3" id="KW-1185">Reference proteome</keyword>
<dbReference type="GO" id="GO:0030178">
    <property type="term" value="P:negative regulation of Wnt signaling pathway"/>
    <property type="evidence" value="ECO:0007669"/>
    <property type="project" value="TreeGrafter"/>
</dbReference>
<dbReference type="GO" id="GO:0005634">
    <property type="term" value="C:nucleus"/>
    <property type="evidence" value="ECO:0007669"/>
    <property type="project" value="InterPro"/>
</dbReference>
<comment type="caution">
    <text evidence="2">The sequence shown here is derived from an EMBL/GenBank/DDBJ whole genome shotgun (WGS) entry which is preliminary data.</text>
</comment>
<dbReference type="GO" id="GO:0033596">
    <property type="term" value="C:TSC1-TSC2 complex"/>
    <property type="evidence" value="ECO:0007669"/>
    <property type="project" value="InterPro"/>
</dbReference>
<evidence type="ECO:0000313" key="3">
    <source>
        <dbReference type="Proteomes" id="UP000037510"/>
    </source>
</evidence>
<sequence>MSSRDRDTKSLQDKLKVFFKKGATAPLPARNELLVSGELERELGPEAPLHRRLRALRDTAERVLLVRVQEGGVEKIWTCTRDLLDDSNTEARHSTLCLLRNIAEGQADHLQIMRTILFHYLRDTHPTHSPEDTQLRFKLLHTLTNTGKNINYGSWLPQIQAPPQLVEFLQLIINVVKFNATYLDEPVVHGIVESACHLCVYCADGNVVSSCLALLEAVVSYSLLPRAALGTFVAALCRTVNMEHYCQTSWKEMVEILREAGSSPAPAGAPSDEGDAGLVRGAVFYINMSLWGPRRVPTLQVSFLAVLPAFLKALEGQQPVVTYEVLVGVQSAVSRAPLELCEPAWDVLLRILRAALQQDKSYEPPNEMIHSKLHALITTIEQMADSGQS</sequence>
<proteinExistence type="predicted"/>
<dbReference type="EMBL" id="JTDY01000229">
    <property type="protein sequence ID" value="KOB78178.1"/>
    <property type="molecule type" value="Genomic_DNA"/>
</dbReference>
<dbReference type="InterPro" id="IPR027107">
    <property type="entry name" value="Tuberin/Ral-act_asu"/>
</dbReference>
<dbReference type="GO" id="GO:0051898">
    <property type="term" value="P:negative regulation of phosphatidylinositol 3-kinase/protein kinase B signal transduction"/>
    <property type="evidence" value="ECO:0007669"/>
    <property type="project" value="TreeGrafter"/>
</dbReference>
<evidence type="ECO:0000313" key="2">
    <source>
        <dbReference type="EMBL" id="KOB78178.1"/>
    </source>
</evidence>
<dbReference type="PANTHER" id="PTHR10063:SF0">
    <property type="entry name" value="TUBERIN"/>
    <property type="match status" value="1"/>
</dbReference>
<feature type="domain" description="Tuberin N-terminal" evidence="1">
    <location>
        <begin position="50"/>
        <end position="151"/>
    </location>
</feature>
<dbReference type="GO" id="GO:0032007">
    <property type="term" value="P:negative regulation of TOR signaling"/>
    <property type="evidence" value="ECO:0007669"/>
    <property type="project" value="InterPro"/>
</dbReference>
<dbReference type="PANTHER" id="PTHR10063">
    <property type="entry name" value="TUBERIN"/>
    <property type="match status" value="1"/>
</dbReference>
<dbReference type="PRINTS" id="PR01431">
    <property type="entry name" value="TUBERIN"/>
</dbReference>
<dbReference type="GO" id="GO:0046627">
    <property type="term" value="P:negative regulation of insulin receptor signaling pathway"/>
    <property type="evidence" value="ECO:0007669"/>
    <property type="project" value="TreeGrafter"/>
</dbReference>
<dbReference type="InterPro" id="IPR024584">
    <property type="entry name" value="Tuberin_N"/>
</dbReference>
<dbReference type="Gene3D" id="1.25.10.10">
    <property type="entry name" value="Leucine-rich Repeat Variant"/>
    <property type="match status" value="1"/>
</dbReference>
<dbReference type="InterPro" id="IPR011989">
    <property type="entry name" value="ARM-like"/>
</dbReference>
<feature type="domain" description="Tuberin N-terminal" evidence="1">
    <location>
        <begin position="165"/>
        <end position="386"/>
    </location>
</feature>
<dbReference type="GO" id="GO:0005096">
    <property type="term" value="F:GTPase activator activity"/>
    <property type="evidence" value="ECO:0007669"/>
    <property type="project" value="InterPro"/>
</dbReference>
<dbReference type="STRING" id="104452.A0A0L7LRT4"/>
<dbReference type="AlphaFoldDB" id="A0A0L7LRT4"/>
<reference evidence="2 3" key="1">
    <citation type="journal article" date="2015" name="Genome Biol. Evol.">
        <title>The genome of winter moth (Operophtera brumata) provides a genomic perspective on sexual dimorphism and phenology.</title>
        <authorList>
            <person name="Derks M.F."/>
            <person name="Smit S."/>
            <person name="Salis L."/>
            <person name="Schijlen E."/>
            <person name="Bossers A."/>
            <person name="Mateman C."/>
            <person name="Pijl A.S."/>
            <person name="de Ridder D."/>
            <person name="Groenen M.A."/>
            <person name="Visser M.E."/>
            <person name="Megens H.J."/>
        </authorList>
    </citation>
    <scope>NUCLEOTIDE SEQUENCE [LARGE SCALE GENOMIC DNA]</scope>
    <source>
        <strain evidence="2">WM2013NL</strain>
        <tissue evidence="2">Head and thorax</tissue>
    </source>
</reference>
<accession>A0A0L7LRT4</accession>
<name>A0A0L7LRT4_OPEBR</name>
<gene>
    <name evidence="2" type="ORF">OBRU01_02898</name>
</gene>
<dbReference type="Proteomes" id="UP000037510">
    <property type="component" value="Unassembled WGS sequence"/>
</dbReference>
<dbReference type="GO" id="GO:0051726">
    <property type="term" value="P:regulation of cell cycle"/>
    <property type="evidence" value="ECO:0007669"/>
    <property type="project" value="TreeGrafter"/>
</dbReference>
<dbReference type="InterPro" id="IPR003913">
    <property type="entry name" value="Tuberin"/>
</dbReference>
<evidence type="ECO:0000259" key="1">
    <source>
        <dbReference type="Pfam" id="PF11864"/>
    </source>
</evidence>
<organism evidence="2 3">
    <name type="scientific">Operophtera brumata</name>
    <name type="common">Winter moth</name>
    <name type="synonym">Phalaena brumata</name>
    <dbReference type="NCBI Taxonomy" id="104452"/>
    <lineage>
        <taxon>Eukaryota</taxon>
        <taxon>Metazoa</taxon>
        <taxon>Ecdysozoa</taxon>
        <taxon>Arthropoda</taxon>
        <taxon>Hexapoda</taxon>
        <taxon>Insecta</taxon>
        <taxon>Pterygota</taxon>
        <taxon>Neoptera</taxon>
        <taxon>Endopterygota</taxon>
        <taxon>Lepidoptera</taxon>
        <taxon>Glossata</taxon>
        <taxon>Ditrysia</taxon>
        <taxon>Geometroidea</taxon>
        <taxon>Geometridae</taxon>
        <taxon>Larentiinae</taxon>
        <taxon>Operophtera</taxon>
    </lineage>
</organism>
<dbReference type="SUPFAM" id="SSF48371">
    <property type="entry name" value="ARM repeat"/>
    <property type="match status" value="1"/>
</dbReference>
<dbReference type="InterPro" id="IPR016024">
    <property type="entry name" value="ARM-type_fold"/>
</dbReference>
<protein>
    <submittedName>
        <fullName evidence="2">Putative tuberous sclerosis 2 isoform 3</fullName>
    </submittedName>
</protein>
<dbReference type="Pfam" id="PF11864">
    <property type="entry name" value="DUF3384"/>
    <property type="match status" value="2"/>
</dbReference>